<keyword evidence="16" id="KW-1185">Reference proteome</keyword>
<dbReference type="GO" id="GO:0050178">
    <property type="term" value="F:phenylpyruvate tautomerase activity"/>
    <property type="evidence" value="ECO:0007669"/>
    <property type="project" value="UniProtKB-EC"/>
</dbReference>
<dbReference type="InterPro" id="IPR001398">
    <property type="entry name" value="Macrophage_inhib_fac"/>
</dbReference>
<keyword evidence="13" id="KW-0472">Membrane</keyword>
<keyword evidence="5" id="KW-0413">Isomerase</keyword>
<evidence type="ECO:0000256" key="3">
    <source>
        <dbReference type="ARBA" id="ARBA00022514"/>
    </source>
</evidence>
<dbReference type="AlphaFoldDB" id="A0A812VCK0"/>
<evidence type="ECO:0000256" key="2">
    <source>
        <dbReference type="ARBA" id="ARBA00005851"/>
    </source>
</evidence>
<comment type="subcellular location">
    <subcellularLocation>
        <location evidence="1">Secreted</location>
    </subcellularLocation>
</comment>
<dbReference type="SUPFAM" id="SSF55331">
    <property type="entry name" value="Tautomerase/MIF"/>
    <property type="match status" value="1"/>
</dbReference>
<dbReference type="Proteomes" id="UP000649617">
    <property type="component" value="Unassembled WGS sequence"/>
</dbReference>
<evidence type="ECO:0000256" key="9">
    <source>
        <dbReference type="ARBA" id="ARBA00039086"/>
    </source>
</evidence>
<dbReference type="PANTHER" id="PTHR11954:SF6">
    <property type="entry name" value="MACROPHAGE MIGRATION INHIBITORY FACTOR"/>
    <property type="match status" value="1"/>
</dbReference>
<evidence type="ECO:0000256" key="11">
    <source>
        <dbReference type="ARBA" id="ARBA00041912"/>
    </source>
</evidence>
<accession>A0A812VCK0</accession>
<comment type="similarity">
    <text evidence="2">Belongs to the MIF family.</text>
</comment>
<evidence type="ECO:0000256" key="4">
    <source>
        <dbReference type="ARBA" id="ARBA00022525"/>
    </source>
</evidence>
<keyword evidence="14" id="KW-0732">Signal</keyword>
<dbReference type="EC" id="5.3.3.12" evidence="8"/>
<evidence type="ECO:0000256" key="13">
    <source>
        <dbReference type="SAM" id="Phobius"/>
    </source>
</evidence>
<evidence type="ECO:0000256" key="14">
    <source>
        <dbReference type="SAM" id="SignalP"/>
    </source>
</evidence>
<dbReference type="GO" id="GO:0005125">
    <property type="term" value="F:cytokine activity"/>
    <property type="evidence" value="ECO:0007669"/>
    <property type="project" value="UniProtKB-KW"/>
</dbReference>
<evidence type="ECO:0000256" key="6">
    <source>
        <dbReference type="ARBA" id="ARBA00036735"/>
    </source>
</evidence>
<dbReference type="OrthoDB" id="432753at2759"/>
<dbReference type="GO" id="GO:0004167">
    <property type="term" value="F:dopachrome isomerase activity"/>
    <property type="evidence" value="ECO:0007669"/>
    <property type="project" value="UniProtKB-EC"/>
</dbReference>
<proteinExistence type="inferred from homology"/>
<dbReference type="Gene3D" id="3.30.429.10">
    <property type="entry name" value="Macrophage Migration Inhibitory Factor"/>
    <property type="match status" value="1"/>
</dbReference>
<evidence type="ECO:0000256" key="8">
    <source>
        <dbReference type="ARBA" id="ARBA00038932"/>
    </source>
</evidence>
<reference evidence="15" key="1">
    <citation type="submission" date="2021-02" db="EMBL/GenBank/DDBJ databases">
        <authorList>
            <person name="Dougan E. K."/>
            <person name="Rhodes N."/>
            <person name="Thang M."/>
            <person name="Chan C."/>
        </authorList>
    </citation>
    <scope>NUCLEOTIDE SEQUENCE</scope>
</reference>
<sequence>MQRKTASHGTIILLLGALCLLSCGPAWLVPAGMAGSVPRQMMSQQAVAASALTVGALARGRISGALMGGCFAACLLPLLLARGSRMGMASVAPFGCIEDGATDPSLFIQTNVNLGDKKMDFMKAASKAVAESLGKPESYVAVSVQDGQDIIWGGSDAPCALCKVISLGSINKENNGALTKKVSELLAEFDVPPNRIYVNFFDLERQNVGYNGATFAG</sequence>
<name>A0A812VCK0_SYMPI</name>
<feature type="transmembrane region" description="Helical" evidence="13">
    <location>
        <begin position="62"/>
        <end position="81"/>
    </location>
</feature>
<evidence type="ECO:0000256" key="7">
    <source>
        <dbReference type="ARBA" id="ARBA00036823"/>
    </source>
</evidence>
<gene>
    <name evidence="15" type="ORF">SPIL2461_LOCUS16123</name>
</gene>
<feature type="signal peptide" evidence="14">
    <location>
        <begin position="1"/>
        <end position="26"/>
    </location>
</feature>
<keyword evidence="13" id="KW-1133">Transmembrane helix</keyword>
<evidence type="ECO:0000256" key="12">
    <source>
        <dbReference type="ARBA" id="ARBA00042730"/>
    </source>
</evidence>
<comment type="catalytic activity">
    <reaction evidence="7">
        <text>L-dopachrome = 5,6-dihydroxyindole-2-carboxylate</text>
        <dbReference type="Rhea" id="RHEA:13041"/>
        <dbReference type="ChEBI" id="CHEBI:16875"/>
        <dbReference type="ChEBI" id="CHEBI:57509"/>
        <dbReference type="EC" id="5.3.3.12"/>
    </reaction>
</comment>
<evidence type="ECO:0000313" key="16">
    <source>
        <dbReference type="Proteomes" id="UP000649617"/>
    </source>
</evidence>
<dbReference type="Pfam" id="PF01187">
    <property type="entry name" value="MIF"/>
    <property type="match status" value="1"/>
</dbReference>
<dbReference type="EC" id="5.3.2.1" evidence="9"/>
<evidence type="ECO:0000256" key="5">
    <source>
        <dbReference type="ARBA" id="ARBA00023235"/>
    </source>
</evidence>
<keyword evidence="4" id="KW-0964">Secreted</keyword>
<keyword evidence="13" id="KW-0812">Transmembrane</keyword>
<keyword evidence="3" id="KW-0202">Cytokine</keyword>
<dbReference type="InterPro" id="IPR014347">
    <property type="entry name" value="Tautomerase/MIF_sf"/>
</dbReference>
<organism evidence="15 16">
    <name type="scientific">Symbiodinium pilosum</name>
    <name type="common">Dinoflagellate</name>
    <dbReference type="NCBI Taxonomy" id="2952"/>
    <lineage>
        <taxon>Eukaryota</taxon>
        <taxon>Sar</taxon>
        <taxon>Alveolata</taxon>
        <taxon>Dinophyceae</taxon>
        <taxon>Suessiales</taxon>
        <taxon>Symbiodiniaceae</taxon>
        <taxon>Symbiodinium</taxon>
    </lineage>
</organism>
<evidence type="ECO:0000256" key="1">
    <source>
        <dbReference type="ARBA" id="ARBA00004613"/>
    </source>
</evidence>
<evidence type="ECO:0000313" key="15">
    <source>
        <dbReference type="EMBL" id="CAE7611819.1"/>
    </source>
</evidence>
<evidence type="ECO:0000256" key="10">
    <source>
        <dbReference type="ARBA" id="ARBA00041631"/>
    </source>
</evidence>
<feature type="chain" id="PRO_5033065402" description="L-dopachrome isomerase" evidence="14">
    <location>
        <begin position="27"/>
        <end position="217"/>
    </location>
</feature>
<comment type="caution">
    <text evidence="15">The sequence shown here is derived from an EMBL/GenBank/DDBJ whole genome shotgun (WGS) entry which is preliminary data.</text>
</comment>
<comment type="catalytic activity">
    <reaction evidence="6">
        <text>3-phenylpyruvate = enol-phenylpyruvate</text>
        <dbReference type="Rhea" id="RHEA:17097"/>
        <dbReference type="ChEBI" id="CHEBI:16815"/>
        <dbReference type="ChEBI" id="CHEBI:18005"/>
        <dbReference type="EC" id="5.3.2.1"/>
    </reaction>
</comment>
<protein>
    <recommendedName>
        <fullName evidence="12">L-dopachrome isomerase</fullName>
        <ecNumber evidence="9">5.3.2.1</ecNumber>
        <ecNumber evidence="8">5.3.3.12</ecNumber>
    </recommendedName>
    <alternativeName>
        <fullName evidence="10">L-dopachrome tautomerase</fullName>
    </alternativeName>
    <alternativeName>
        <fullName evidence="11">Phenylpyruvate tautomerase</fullName>
    </alternativeName>
</protein>
<dbReference type="GO" id="GO:0005615">
    <property type="term" value="C:extracellular space"/>
    <property type="evidence" value="ECO:0007669"/>
    <property type="project" value="UniProtKB-KW"/>
</dbReference>
<dbReference type="PANTHER" id="PTHR11954">
    <property type="entry name" value="D-DOPACHROME DECARBOXYLASE"/>
    <property type="match status" value="1"/>
</dbReference>
<dbReference type="EMBL" id="CAJNIZ010041169">
    <property type="protein sequence ID" value="CAE7611819.1"/>
    <property type="molecule type" value="Genomic_DNA"/>
</dbReference>